<evidence type="ECO:0000313" key="10">
    <source>
        <dbReference type="Proteomes" id="UP000188268"/>
    </source>
</evidence>
<protein>
    <recommendedName>
        <fullName evidence="8">BP28 C-terminal domain-containing protein</fullName>
    </recommendedName>
</protein>
<dbReference type="Pfam" id="PF23243">
    <property type="entry name" value="HEAT_HEATR1"/>
    <property type="match status" value="1"/>
</dbReference>
<dbReference type="GO" id="GO:0032040">
    <property type="term" value="C:small-subunit processome"/>
    <property type="evidence" value="ECO:0007669"/>
    <property type="project" value="TreeGrafter"/>
</dbReference>
<comment type="caution">
    <text evidence="9">The sequence shown here is derived from an EMBL/GenBank/DDBJ whole genome shotgun (WGS) entry which is preliminary data.</text>
</comment>
<reference evidence="9 10" key="1">
    <citation type="submission" date="2013-09" db="EMBL/GenBank/DDBJ databases">
        <title>Corchorus capsularis genome sequencing.</title>
        <authorList>
            <person name="Alam M."/>
            <person name="Haque M.S."/>
            <person name="Islam M.S."/>
            <person name="Emdad E.M."/>
            <person name="Islam M.M."/>
            <person name="Ahmed B."/>
            <person name="Halim A."/>
            <person name="Hossen Q.M.M."/>
            <person name="Hossain M.Z."/>
            <person name="Ahmed R."/>
            <person name="Khan M.M."/>
            <person name="Islam R."/>
            <person name="Rashid M.M."/>
            <person name="Khan S.A."/>
            <person name="Rahman M.S."/>
            <person name="Alam M."/>
        </authorList>
    </citation>
    <scope>NUCLEOTIDE SEQUENCE [LARGE SCALE GENOMIC DNA]</scope>
    <source>
        <strain evidence="10">cv. CVL-1</strain>
        <tissue evidence="9">Whole seedling</tissue>
    </source>
</reference>
<dbReference type="Proteomes" id="UP000188268">
    <property type="component" value="Unassembled WGS sequence"/>
</dbReference>
<dbReference type="Pfam" id="PF08146">
    <property type="entry name" value="BP28CT"/>
    <property type="match status" value="1"/>
</dbReference>
<gene>
    <name evidence="9" type="ORF">CCACVL1_05773</name>
</gene>
<dbReference type="InterPro" id="IPR012954">
    <property type="entry name" value="BP28_C_dom"/>
</dbReference>
<evidence type="ECO:0000256" key="7">
    <source>
        <dbReference type="SAM" id="Coils"/>
    </source>
</evidence>
<name>A0A1R3JJ16_COCAP</name>
<dbReference type="PANTHER" id="PTHR13457:SF1">
    <property type="entry name" value="HEAT REPEAT-CONTAINING PROTEIN 1"/>
    <property type="match status" value="1"/>
</dbReference>
<dbReference type="InterPro" id="IPR056473">
    <property type="entry name" value="HEAT_Utp10/HEAT1"/>
</dbReference>
<evidence type="ECO:0000256" key="5">
    <source>
        <dbReference type="ARBA" id="ARBA00023242"/>
    </source>
</evidence>
<dbReference type="OMA" id="CATQIDS"/>
<dbReference type="EMBL" id="AWWV01007774">
    <property type="protein sequence ID" value="OMO94842.1"/>
    <property type="molecule type" value="Genomic_DNA"/>
</dbReference>
<feature type="coiled-coil region" evidence="7">
    <location>
        <begin position="886"/>
        <end position="913"/>
    </location>
</feature>
<dbReference type="GO" id="GO:0030515">
    <property type="term" value="F:snoRNA binding"/>
    <property type="evidence" value="ECO:0007669"/>
    <property type="project" value="TreeGrafter"/>
</dbReference>
<dbReference type="SUPFAM" id="SSF48371">
    <property type="entry name" value="ARM repeat"/>
    <property type="match status" value="2"/>
</dbReference>
<keyword evidence="3" id="KW-0690">Ribosome biogenesis</keyword>
<sequence length="1451" mass="162496">MLELRLLVYDYVAGYIEGTGSSDDLEAVSRYEKKKHKRGNISTVNMEIVKSLSEAFLMQPHDYMPWLTRSCSDFKSSKTLFFLVLLQSFSMLENNGKVLVLFEACFPVLKSEWEAFGSVADDSLQQFNEEMLGWDSRKFLDQLFVADIDLLNKDILICIFWRLLEAFVSAVSSEVFLDDIQKAVDQGQDFFIFVAISNLKYAFKKHLPELVKKYLPGFLGKCKDSPVSFLSSFYTVEDVPVAVQVESLHCFAYLCSQLDERLPVELLDQFPSLLVPLASDNQATRIAAMDCIEKLYKLWCQVDFSSKKNGNSAIWSHFLDEVLGLLVQQRRLLLSDKNFLPSLLTCLLSSSCDSIMVSQDIEQRFNQSTKEKILSFILNSALKLSESGKLKVLSLLKGLGNAILHVKEVDSLLSLLLKKSSQELSEIEVRILCLLLEICVVPSSSLGGQISEGHVFKALELDLKSPEDRAIIEPCLTVLQKLSSQFYSGLTAEAQGHLFRQLVLLFRNGNGDVQSATRDALLRLNIASSTVGQMVELVLKEDQLITGSGHGKKKKKSAEKSMPGYYNVVFKGEQALYFLSSLLDVLLLKKDMVDRQLLVDPLFKLLGKVFSDEWRHGTLTQDEREIQSSNASQAISSSICYIQQTLLLVLEDICASLKNANSPVKDGITNKIDIKMLVDCARLTMDGVTRNHIFALLTSVAKLVPTRILEHILDILTVIGESAVSQIDSLSQHVFEELISAIVPYWLSKTNNKEQLLQIFVNVLPEVAEHRRLSIVVFLLRILGDTDSFASLLVLLFHSLVSRKGLSSLNEMYTSDSFLVSAQREWEYAFAVHICGQYSCQIWLPSIVTVLQLIGKSDLSQELVMQLLFAMNFLLHKLQDPEFALKLELKENLNGIQRTLGELMEQLVSLLQEVDARRKQLGISVAIWKEFKACVRAILKTITMAITPSTCFECITKLLGNSDGTVRKKALGILCETLKDYDSVKTKRKEKREMDLDSNRYEVYLDDAALESFEKMCAEIVQIVDNSIEESNASLKLAAVSTLELLTQRFSSTYSVFGMCLASVTKGINSENLAVSSSCLKTTGALVNVLGPRALAELPCVMENLIKKSREISLSSKSKSKNDENTSIFLSILVALEAVIDKLGGFLNPYLGDIIELMVLHPAYVSASDLKLKLKADLVRKLLTDKIPVRLTLQPLLKIYSGAVKSGDSSLVITFEMLANLVSKMDRASVSGHYVKIFDQCMVALDLRRQHPGSFQNIDVVEKSVISAIVSLTMKLTENMFKPLFAKTIEWAETEVEDVAVSASTNIDRAISFYSLVLLKPTVSQLVIEPPTSIEEYPDIPSVKEVDDLLVNCIGQMAVTAGNDLLWKPLNHEVLMQTRSEKIRARVLGLRIVKQLLDNLKEEYEVLFVETFPFLAELLEDVELPVKSLAQDILKEMETLSGENIQQYLGR</sequence>
<dbReference type="InterPro" id="IPR011989">
    <property type="entry name" value="ARM-like"/>
</dbReference>
<dbReference type="Gene3D" id="1.25.10.10">
    <property type="entry name" value="Leucine-rich Repeat Variant"/>
    <property type="match status" value="1"/>
</dbReference>
<dbReference type="InterPro" id="IPR056384">
    <property type="entry name" value="ARM_At3g06530"/>
</dbReference>
<dbReference type="GO" id="GO:0030686">
    <property type="term" value="C:90S preribosome"/>
    <property type="evidence" value="ECO:0007669"/>
    <property type="project" value="TreeGrafter"/>
</dbReference>
<evidence type="ECO:0000256" key="4">
    <source>
        <dbReference type="ARBA" id="ARBA00022552"/>
    </source>
</evidence>
<evidence type="ECO:0000256" key="2">
    <source>
        <dbReference type="ARBA" id="ARBA00010559"/>
    </source>
</evidence>
<comment type="subcellular location">
    <subcellularLocation>
        <location evidence="1">Nucleus</location>
        <location evidence="1">Nucleolus</location>
    </subcellularLocation>
</comment>
<evidence type="ECO:0000256" key="3">
    <source>
        <dbReference type="ARBA" id="ARBA00022517"/>
    </source>
</evidence>
<keyword evidence="7" id="KW-0175">Coiled coil</keyword>
<dbReference type="InterPro" id="IPR016024">
    <property type="entry name" value="ARM-type_fold"/>
</dbReference>
<evidence type="ECO:0000256" key="1">
    <source>
        <dbReference type="ARBA" id="ARBA00004604"/>
    </source>
</evidence>
<dbReference type="Gramene" id="OMO94842">
    <property type="protein sequence ID" value="OMO94842"/>
    <property type="gene ID" value="CCACVL1_05773"/>
</dbReference>
<dbReference type="Pfam" id="PF24477">
    <property type="entry name" value="ARM_At3g06530"/>
    <property type="match status" value="1"/>
</dbReference>
<evidence type="ECO:0000259" key="8">
    <source>
        <dbReference type="SMART" id="SM01036"/>
    </source>
</evidence>
<evidence type="ECO:0000313" key="9">
    <source>
        <dbReference type="EMBL" id="OMO94842.1"/>
    </source>
</evidence>
<accession>A0A1R3JJ16</accession>
<dbReference type="PANTHER" id="PTHR13457">
    <property type="entry name" value="BAP28"/>
    <property type="match status" value="1"/>
</dbReference>
<dbReference type="GO" id="GO:0000462">
    <property type="term" value="P:maturation of SSU-rRNA from tricistronic rRNA transcript (SSU-rRNA, 5.8S rRNA, LSU-rRNA)"/>
    <property type="evidence" value="ECO:0007669"/>
    <property type="project" value="TreeGrafter"/>
</dbReference>
<keyword evidence="6" id="KW-0687">Ribonucleoprotein</keyword>
<keyword evidence="5" id="KW-0539">Nucleus</keyword>
<comment type="similarity">
    <text evidence="2">Belongs to the HEATR1/UTP10 family.</text>
</comment>
<dbReference type="SMART" id="SM01036">
    <property type="entry name" value="BP28CT"/>
    <property type="match status" value="1"/>
</dbReference>
<feature type="domain" description="BP28 C-terminal" evidence="8">
    <location>
        <begin position="1227"/>
        <end position="1365"/>
    </location>
</feature>
<organism evidence="9 10">
    <name type="scientific">Corchorus capsularis</name>
    <name type="common">Jute</name>
    <dbReference type="NCBI Taxonomy" id="210143"/>
    <lineage>
        <taxon>Eukaryota</taxon>
        <taxon>Viridiplantae</taxon>
        <taxon>Streptophyta</taxon>
        <taxon>Embryophyta</taxon>
        <taxon>Tracheophyta</taxon>
        <taxon>Spermatophyta</taxon>
        <taxon>Magnoliopsida</taxon>
        <taxon>eudicotyledons</taxon>
        <taxon>Gunneridae</taxon>
        <taxon>Pentapetalae</taxon>
        <taxon>rosids</taxon>
        <taxon>malvids</taxon>
        <taxon>Malvales</taxon>
        <taxon>Malvaceae</taxon>
        <taxon>Grewioideae</taxon>
        <taxon>Apeibeae</taxon>
        <taxon>Corchorus</taxon>
    </lineage>
</organism>
<dbReference type="OrthoDB" id="31183at2759"/>
<proteinExistence type="inferred from homology"/>
<dbReference type="GO" id="GO:0045943">
    <property type="term" value="P:positive regulation of transcription by RNA polymerase I"/>
    <property type="evidence" value="ECO:0007669"/>
    <property type="project" value="TreeGrafter"/>
</dbReference>
<evidence type="ECO:0000256" key="6">
    <source>
        <dbReference type="ARBA" id="ARBA00023274"/>
    </source>
</evidence>
<dbReference type="InterPro" id="IPR040191">
    <property type="entry name" value="UTP10"/>
</dbReference>
<keyword evidence="10" id="KW-1185">Reference proteome</keyword>
<keyword evidence="4" id="KW-0698">rRNA processing</keyword>
<dbReference type="STRING" id="210143.A0A1R3JJ16"/>
<dbReference type="GO" id="GO:0034455">
    <property type="term" value="C:t-UTP complex"/>
    <property type="evidence" value="ECO:0007669"/>
    <property type="project" value="TreeGrafter"/>
</dbReference>